<dbReference type="HOGENOM" id="CLU_1035399_0_0_1"/>
<feature type="region of interest" description="Disordered" evidence="1">
    <location>
        <begin position="34"/>
        <end position="72"/>
    </location>
</feature>
<proteinExistence type="predicted"/>
<evidence type="ECO:0000313" key="5">
    <source>
        <dbReference type="Proteomes" id="UP000015101"/>
    </source>
</evidence>
<evidence type="ECO:0000313" key="4">
    <source>
        <dbReference type="EnsemblMetazoa" id="HelroP170575"/>
    </source>
</evidence>
<feature type="transmembrane region" description="Helical" evidence="2">
    <location>
        <begin position="238"/>
        <end position="257"/>
    </location>
</feature>
<dbReference type="PANTHER" id="PTHR14948:SF25">
    <property type="entry name" value="DUF4190 DOMAIN-CONTAINING PROTEIN"/>
    <property type="match status" value="1"/>
</dbReference>
<evidence type="ECO:0000256" key="2">
    <source>
        <dbReference type="SAM" id="Phobius"/>
    </source>
</evidence>
<keyword evidence="5" id="KW-1185">Reference proteome</keyword>
<protein>
    <submittedName>
        <fullName evidence="3 4">Uncharacterized protein</fullName>
    </submittedName>
</protein>
<evidence type="ECO:0000256" key="1">
    <source>
        <dbReference type="SAM" id="MobiDB-lite"/>
    </source>
</evidence>
<dbReference type="EnsemblMetazoa" id="HelroT170575">
    <property type="protein sequence ID" value="HelroP170575"/>
    <property type="gene ID" value="HelroG170575"/>
</dbReference>
<dbReference type="KEGG" id="hro:HELRODRAFT_170575"/>
<dbReference type="GeneID" id="20203271"/>
<organism evidence="4 5">
    <name type="scientific">Helobdella robusta</name>
    <name type="common">Californian leech</name>
    <dbReference type="NCBI Taxonomy" id="6412"/>
    <lineage>
        <taxon>Eukaryota</taxon>
        <taxon>Metazoa</taxon>
        <taxon>Spiralia</taxon>
        <taxon>Lophotrochozoa</taxon>
        <taxon>Annelida</taxon>
        <taxon>Clitellata</taxon>
        <taxon>Hirudinea</taxon>
        <taxon>Rhynchobdellida</taxon>
        <taxon>Glossiphoniidae</taxon>
        <taxon>Helobdella</taxon>
    </lineage>
</organism>
<dbReference type="EMBL" id="AMQM01003596">
    <property type="status" value="NOT_ANNOTATED_CDS"/>
    <property type="molecule type" value="Genomic_DNA"/>
</dbReference>
<reference evidence="5" key="1">
    <citation type="submission" date="2012-12" db="EMBL/GenBank/DDBJ databases">
        <authorList>
            <person name="Hellsten U."/>
            <person name="Grimwood J."/>
            <person name="Chapman J.A."/>
            <person name="Shapiro H."/>
            <person name="Aerts A."/>
            <person name="Otillar R.P."/>
            <person name="Terry A.Y."/>
            <person name="Boore J.L."/>
            <person name="Simakov O."/>
            <person name="Marletaz F."/>
            <person name="Cho S.-J."/>
            <person name="Edsinger-Gonzales E."/>
            <person name="Havlak P."/>
            <person name="Kuo D.-H."/>
            <person name="Larsson T."/>
            <person name="Lv J."/>
            <person name="Arendt D."/>
            <person name="Savage R."/>
            <person name="Osoegawa K."/>
            <person name="de Jong P."/>
            <person name="Lindberg D.R."/>
            <person name="Seaver E.C."/>
            <person name="Weisblat D.A."/>
            <person name="Putnam N.H."/>
            <person name="Grigoriev I.V."/>
            <person name="Rokhsar D.S."/>
        </authorList>
    </citation>
    <scope>NUCLEOTIDE SEQUENCE</scope>
</reference>
<dbReference type="PANTHER" id="PTHR14948">
    <property type="entry name" value="NG5"/>
    <property type="match status" value="1"/>
</dbReference>
<keyword evidence="2" id="KW-0812">Transmembrane</keyword>
<sequence length="269" mass="29722">MASNEREPPCYESLAAATVSSLANEYSRTIDGVYAPSNQQQQPQQNADNFQTGPKKQQQQQQNQPNEPYYLPLDQATSSTAAQFSNYESLKPPSYEETITGGPNLLPQQLPQQPQPFQNATAPLYQASPYNLPLNPQNLSNQSASTVHVTPVYFVVQRNSEPPIQFTTAYVLSVLVLFFCFFLFGTVALVLTAAFTPHDLSTHCMEYGRNFAFEPGVGQNSWTNGSNTAAKRLRRASYAFSILGILAGIALILYIILSTTVFSKKPSYN</sequence>
<dbReference type="AlphaFoldDB" id="T1F372"/>
<name>T1F372_HELRO</name>
<reference evidence="3 5" key="2">
    <citation type="journal article" date="2013" name="Nature">
        <title>Insights into bilaterian evolution from three spiralian genomes.</title>
        <authorList>
            <person name="Simakov O."/>
            <person name="Marletaz F."/>
            <person name="Cho S.J."/>
            <person name="Edsinger-Gonzales E."/>
            <person name="Havlak P."/>
            <person name="Hellsten U."/>
            <person name="Kuo D.H."/>
            <person name="Larsson T."/>
            <person name="Lv J."/>
            <person name="Arendt D."/>
            <person name="Savage R."/>
            <person name="Osoegawa K."/>
            <person name="de Jong P."/>
            <person name="Grimwood J."/>
            <person name="Chapman J.A."/>
            <person name="Shapiro H."/>
            <person name="Aerts A."/>
            <person name="Otillar R.P."/>
            <person name="Terry A.Y."/>
            <person name="Boore J.L."/>
            <person name="Grigoriev I.V."/>
            <person name="Lindberg D.R."/>
            <person name="Seaver E.C."/>
            <person name="Weisblat D.A."/>
            <person name="Putnam N.H."/>
            <person name="Rokhsar D.S."/>
        </authorList>
    </citation>
    <scope>NUCLEOTIDE SEQUENCE</scope>
</reference>
<feature type="transmembrane region" description="Helical" evidence="2">
    <location>
        <begin position="169"/>
        <end position="195"/>
    </location>
</feature>
<accession>T1F372</accession>
<keyword evidence="2" id="KW-1133">Transmembrane helix</keyword>
<dbReference type="InterPro" id="IPR051423">
    <property type="entry name" value="CD225/Dispanin"/>
</dbReference>
<evidence type="ECO:0000313" key="3">
    <source>
        <dbReference type="EMBL" id="ESO07250.1"/>
    </source>
</evidence>
<dbReference type="InParanoid" id="T1F372"/>
<dbReference type="RefSeq" id="XP_009014628.1">
    <property type="nucleotide sequence ID" value="XM_009016380.1"/>
</dbReference>
<feature type="compositionally biased region" description="Low complexity" evidence="1">
    <location>
        <begin position="38"/>
        <end position="66"/>
    </location>
</feature>
<dbReference type="GO" id="GO:0016020">
    <property type="term" value="C:membrane"/>
    <property type="evidence" value="ECO:0000318"/>
    <property type="project" value="GO_Central"/>
</dbReference>
<dbReference type="EMBL" id="KB096222">
    <property type="protein sequence ID" value="ESO07250.1"/>
    <property type="molecule type" value="Genomic_DNA"/>
</dbReference>
<gene>
    <name evidence="4" type="primary">20203271</name>
    <name evidence="3" type="ORF">HELRODRAFT_170575</name>
</gene>
<reference evidence="4" key="3">
    <citation type="submission" date="2015-06" db="UniProtKB">
        <authorList>
            <consortium name="EnsemblMetazoa"/>
        </authorList>
    </citation>
    <scope>IDENTIFICATION</scope>
</reference>
<dbReference type="Proteomes" id="UP000015101">
    <property type="component" value="Unassembled WGS sequence"/>
</dbReference>
<keyword evidence="2" id="KW-0472">Membrane</keyword>
<dbReference type="CTD" id="20203271"/>